<evidence type="ECO:0000313" key="2">
    <source>
        <dbReference type="EMBL" id="KAI7747878.1"/>
    </source>
</evidence>
<dbReference type="AlphaFoldDB" id="A0AAD5CTC2"/>
<protein>
    <submittedName>
        <fullName evidence="2">Uncharacterized protein</fullName>
    </submittedName>
</protein>
<dbReference type="Proteomes" id="UP001206925">
    <property type="component" value="Unassembled WGS sequence"/>
</dbReference>
<feature type="transmembrane region" description="Helical" evidence="1">
    <location>
        <begin position="92"/>
        <end position="110"/>
    </location>
</feature>
<keyword evidence="1" id="KW-1133">Transmembrane helix</keyword>
<evidence type="ECO:0000256" key="1">
    <source>
        <dbReference type="SAM" id="Phobius"/>
    </source>
</evidence>
<evidence type="ECO:0000313" key="3">
    <source>
        <dbReference type="Proteomes" id="UP001206925"/>
    </source>
</evidence>
<reference evidence="2" key="1">
    <citation type="submission" date="2022-06" db="EMBL/GenBank/DDBJ databases">
        <title>Uncovering the hologenomic basis of an extraordinary plant invasion.</title>
        <authorList>
            <person name="Bieker V.C."/>
            <person name="Martin M.D."/>
            <person name="Gilbert T."/>
            <person name="Hodgins K."/>
            <person name="Battlay P."/>
            <person name="Petersen B."/>
            <person name="Wilson J."/>
        </authorList>
    </citation>
    <scope>NUCLEOTIDE SEQUENCE</scope>
    <source>
        <strain evidence="2">AA19_3_7</strain>
        <tissue evidence="2">Leaf</tissue>
    </source>
</reference>
<proteinExistence type="predicted"/>
<feature type="transmembrane region" description="Helical" evidence="1">
    <location>
        <begin position="117"/>
        <end position="137"/>
    </location>
</feature>
<keyword evidence="3" id="KW-1185">Reference proteome</keyword>
<keyword evidence="1" id="KW-0472">Membrane</keyword>
<accession>A0AAD5CTC2</accession>
<comment type="caution">
    <text evidence="2">The sequence shown here is derived from an EMBL/GenBank/DDBJ whole genome shotgun (WGS) entry which is preliminary data.</text>
</comment>
<organism evidence="2 3">
    <name type="scientific">Ambrosia artemisiifolia</name>
    <name type="common">Common ragweed</name>
    <dbReference type="NCBI Taxonomy" id="4212"/>
    <lineage>
        <taxon>Eukaryota</taxon>
        <taxon>Viridiplantae</taxon>
        <taxon>Streptophyta</taxon>
        <taxon>Embryophyta</taxon>
        <taxon>Tracheophyta</taxon>
        <taxon>Spermatophyta</taxon>
        <taxon>Magnoliopsida</taxon>
        <taxon>eudicotyledons</taxon>
        <taxon>Gunneridae</taxon>
        <taxon>Pentapetalae</taxon>
        <taxon>asterids</taxon>
        <taxon>campanulids</taxon>
        <taxon>Asterales</taxon>
        <taxon>Asteraceae</taxon>
        <taxon>Asteroideae</taxon>
        <taxon>Heliantheae alliance</taxon>
        <taxon>Heliantheae</taxon>
        <taxon>Ambrosia</taxon>
    </lineage>
</organism>
<dbReference type="EMBL" id="JAMZMK010006649">
    <property type="protein sequence ID" value="KAI7747878.1"/>
    <property type="molecule type" value="Genomic_DNA"/>
</dbReference>
<name>A0AAD5CTC2_AMBAR</name>
<keyword evidence="1" id="KW-0812">Transmembrane</keyword>
<gene>
    <name evidence="2" type="ORF">M8C21_018553</name>
</gene>
<sequence>MAKPIDQVHAPTVVKQDHNDRFIRGHLQPIVLIIFPLLFASIAGMIYLHKENKSLWNKNEAVIGLLLFLVSRQIATADEEEDSLVFSFFTDTFYFSALLAGGLLFVTALCEGRAAVAMRWSITAFVVVIIVVCLLIHKSSNSNSDNDNDSRSIV</sequence>
<feature type="transmembrane region" description="Helical" evidence="1">
    <location>
        <begin position="30"/>
        <end position="48"/>
    </location>
</feature>